<dbReference type="InterPro" id="IPR023159">
    <property type="entry name" value="SO1590-like_sf"/>
</dbReference>
<dbReference type="Gene3D" id="2.40.350.10">
    <property type="entry name" value="SO1590-like"/>
    <property type="match status" value="1"/>
</dbReference>
<dbReference type="STRING" id="428993.SAMN06296058_2088"/>
<dbReference type="AlphaFoldDB" id="A0A1T5KVG5"/>
<dbReference type="Proteomes" id="UP000190341">
    <property type="component" value="Unassembled WGS sequence"/>
</dbReference>
<dbReference type="RefSeq" id="WP_079724515.1">
    <property type="nucleotide sequence ID" value="NZ_BMCL01000002.1"/>
</dbReference>
<dbReference type="OrthoDB" id="69764at2"/>
<accession>A0A1T5KVG5</accession>
<protein>
    <recommendedName>
        <fullName evidence="3">DUF3224 domain-containing protein</fullName>
    </recommendedName>
</protein>
<evidence type="ECO:0000313" key="2">
    <source>
        <dbReference type="Proteomes" id="UP000190341"/>
    </source>
</evidence>
<gene>
    <name evidence="1" type="ORF">SAMN06296058_2088</name>
</gene>
<reference evidence="1 2" key="1">
    <citation type="submission" date="2017-02" db="EMBL/GenBank/DDBJ databases">
        <authorList>
            <person name="Peterson S.W."/>
        </authorList>
    </citation>
    <scope>NUCLEOTIDE SEQUENCE [LARGE SCALE GENOMIC DNA]</scope>
    <source>
        <strain evidence="1 2">P15</strain>
    </source>
</reference>
<keyword evidence="2" id="KW-1185">Reference proteome</keyword>
<organism evidence="1 2">
    <name type="scientific">Pseudoxanthomonas indica</name>
    <dbReference type="NCBI Taxonomy" id="428993"/>
    <lineage>
        <taxon>Bacteria</taxon>
        <taxon>Pseudomonadati</taxon>
        <taxon>Pseudomonadota</taxon>
        <taxon>Gammaproteobacteria</taxon>
        <taxon>Lysobacterales</taxon>
        <taxon>Lysobacteraceae</taxon>
        <taxon>Pseudoxanthomonas</taxon>
    </lineage>
</organism>
<dbReference type="SUPFAM" id="SSF159238">
    <property type="entry name" value="SO1590-like"/>
    <property type="match status" value="1"/>
</dbReference>
<dbReference type="Pfam" id="PF11528">
    <property type="entry name" value="DUF3224"/>
    <property type="match status" value="1"/>
</dbReference>
<evidence type="ECO:0008006" key="3">
    <source>
        <dbReference type="Google" id="ProtNLM"/>
    </source>
</evidence>
<sequence>MLAQAKGQFEVKLQLQQASPGIEAARLGRQTIDKQFRGDLDAASLGEMLAVMTEVKGSAAYVALERVDGTLHGKRGSFVLLHSAVMDRGAPSLSVQVVADSASGELSGLRGSMRIEISEGQHHYVFDYSLPPE</sequence>
<name>A0A1T5KVG5_9GAMM</name>
<evidence type="ECO:0000313" key="1">
    <source>
        <dbReference type="EMBL" id="SKC67671.1"/>
    </source>
</evidence>
<proteinExistence type="predicted"/>
<dbReference type="EMBL" id="FUZV01000001">
    <property type="protein sequence ID" value="SKC67671.1"/>
    <property type="molecule type" value="Genomic_DNA"/>
</dbReference>
<dbReference type="InterPro" id="IPR021607">
    <property type="entry name" value="DUF3224"/>
</dbReference>